<evidence type="ECO:0000256" key="1">
    <source>
        <dbReference type="SAM" id="MobiDB-lite"/>
    </source>
</evidence>
<dbReference type="RefSeq" id="WP_204026848.1">
    <property type="nucleotide sequence ID" value="NZ_BOOW01000022.1"/>
</dbReference>
<protein>
    <submittedName>
        <fullName evidence="2">Uncharacterized protein</fullName>
    </submittedName>
</protein>
<reference evidence="2" key="1">
    <citation type="submission" date="2021-01" db="EMBL/GenBank/DDBJ databases">
        <title>Whole genome shotgun sequence of Sinosporangium siamense NBRC 109515.</title>
        <authorList>
            <person name="Komaki H."/>
            <person name="Tamura T."/>
        </authorList>
    </citation>
    <scope>NUCLEOTIDE SEQUENCE</scope>
    <source>
        <strain evidence="2">NBRC 109515</strain>
    </source>
</reference>
<comment type="caution">
    <text evidence="2">The sequence shown here is derived from an EMBL/GenBank/DDBJ whole genome shotgun (WGS) entry which is preliminary data.</text>
</comment>
<evidence type="ECO:0000313" key="2">
    <source>
        <dbReference type="EMBL" id="GII93419.1"/>
    </source>
</evidence>
<organism evidence="2 3">
    <name type="scientific">Sinosporangium siamense</name>
    <dbReference type="NCBI Taxonomy" id="1367973"/>
    <lineage>
        <taxon>Bacteria</taxon>
        <taxon>Bacillati</taxon>
        <taxon>Actinomycetota</taxon>
        <taxon>Actinomycetes</taxon>
        <taxon>Streptosporangiales</taxon>
        <taxon>Streptosporangiaceae</taxon>
        <taxon>Sinosporangium</taxon>
    </lineage>
</organism>
<feature type="region of interest" description="Disordered" evidence="1">
    <location>
        <begin position="36"/>
        <end position="90"/>
    </location>
</feature>
<keyword evidence="3" id="KW-1185">Reference proteome</keyword>
<sequence>MKAKPLLTVTVLGMAILVTVAAIATVAIVFGASPQPASGPPTAALTPVVATGSAPSPQDVGQTDSQPGDAAGKDLQEEEEDLGPRHPAGMALPLEIGQATRDALAAAARASGPSGRATDVATGGTIYYGIIYGKTKAADVYHTIASLKDGIYHWTRQGDGKWKYAGVYDARVCDPPVPARLYRAWGLTLNTDSPEAPANTACPR</sequence>
<evidence type="ECO:0000313" key="3">
    <source>
        <dbReference type="Proteomes" id="UP000606172"/>
    </source>
</evidence>
<dbReference type="Proteomes" id="UP000606172">
    <property type="component" value="Unassembled WGS sequence"/>
</dbReference>
<feature type="compositionally biased region" description="Polar residues" evidence="1">
    <location>
        <begin position="53"/>
        <end position="66"/>
    </location>
</feature>
<gene>
    <name evidence="2" type="ORF">Ssi02_36500</name>
</gene>
<accession>A0A919RJC3</accession>
<proteinExistence type="predicted"/>
<dbReference type="AlphaFoldDB" id="A0A919RJC3"/>
<dbReference type="EMBL" id="BOOW01000022">
    <property type="protein sequence ID" value="GII93419.1"/>
    <property type="molecule type" value="Genomic_DNA"/>
</dbReference>
<name>A0A919RJC3_9ACTN</name>